<dbReference type="Proteomes" id="UP000828390">
    <property type="component" value="Unassembled WGS sequence"/>
</dbReference>
<name>A0A9D4L1K1_DREPO</name>
<dbReference type="AlphaFoldDB" id="A0A9D4L1K1"/>
<reference evidence="1" key="1">
    <citation type="journal article" date="2019" name="bioRxiv">
        <title>The Genome of the Zebra Mussel, Dreissena polymorpha: A Resource for Invasive Species Research.</title>
        <authorList>
            <person name="McCartney M.A."/>
            <person name="Auch B."/>
            <person name="Kono T."/>
            <person name="Mallez S."/>
            <person name="Zhang Y."/>
            <person name="Obille A."/>
            <person name="Becker A."/>
            <person name="Abrahante J.E."/>
            <person name="Garbe J."/>
            <person name="Badalamenti J.P."/>
            <person name="Herman A."/>
            <person name="Mangelson H."/>
            <person name="Liachko I."/>
            <person name="Sullivan S."/>
            <person name="Sone E.D."/>
            <person name="Koren S."/>
            <person name="Silverstein K.A.T."/>
            <person name="Beckman K.B."/>
            <person name="Gohl D.M."/>
        </authorList>
    </citation>
    <scope>NUCLEOTIDE SEQUENCE</scope>
    <source>
        <strain evidence="1">Duluth1</strain>
        <tissue evidence="1">Whole animal</tissue>
    </source>
</reference>
<sequence length="76" mass="8231">MLIERIPECELGHAKGTSEGLLLGVCYHVFKQRVAIGDHLTADGTPVPVLIKHGFVGVNCSFWCVLRVQGTSVLRG</sequence>
<gene>
    <name evidence="1" type="ORF">DPMN_091412</name>
</gene>
<reference evidence="1" key="2">
    <citation type="submission" date="2020-11" db="EMBL/GenBank/DDBJ databases">
        <authorList>
            <person name="McCartney M.A."/>
            <person name="Auch B."/>
            <person name="Kono T."/>
            <person name="Mallez S."/>
            <person name="Becker A."/>
            <person name="Gohl D.M."/>
            <person name="Silverstein K.A.T."/>
            <person name="Koren S."/>
            <person name="Bechman K.B."/>
            <person name="Herman A."/>
            <person name="Abrahante J.E."/>
            <person name="Garbe J."/>
        </authorList>
    </citation>
    <scope>NUCLEOTIDE SEQUENCE</scope>
    <source>
        <strain evidence="1">Duluth1</strain>
        <tissue evidence="1">Whole animal</tissue>
    </source>
</reference>
<comment type="caution">
    <text evidence="1">The sequence shown here is derived from an EMBL/GenBank/DDBJ whole genome shotgun (WGS) entry which is preliminary data.</text>
</comment>
<organism evidence="1 2">
    <name type="scientific">Dreissena polymorpha</name>
    <name type="common">Zebra mussel</name>
    <name type="synonym">Mytilus polymorpha</name>
    <dbReference type="NCBI Taxonomy" id="45954"/>
    <lineage>
        <taxon>Eukaryota</taxon>
        <taxon>Metazoa</taxon>
        <taxon>Spiralia</taxon>
        <taxon>Lophotrochozoa</taxon>
        <taxon>Mollusca</taxon>
        <taxon>Bivalvia</taxon>
        <taxon>Autobranchia</taxon>
        <taxon>Heteroconchia</taxon>
        <taxon>Euheterodonta</taxon>
        <taxon>Imparidentia</taxon>
        <taxon>Neoheterodontei</taxon>
        <taxon>Myida</taxon>
        <taxon>Dreissenoidea</taxon>
        <taxon>Dreissenidae</taxon>
        <taxon>Dreissena</taxon>
    </lineage>
</organism>
<protein>
    <submittedName>
        <fullName evidence="1">Uncharacterized protein</fullName>
    </submittedName>
</protein>
<evidence type="ECO:0000313" key="2">
    <source>
        <dbReference type="Proteomes" id="UP000828390"/>
    </source>
</evidence>
<evidence type="ECO:0000313" key="1">
    <source>
        <dbReference type="EMBL" id="KAH3849027.1"/>
    </source>
</evidence>
<dbReference type="EMBL" id="JAIWYP010000003">
    <property type="protein sequence ID" value="KAH3849027.1"/>
    <property type="molecule type" value="Genomic_DNA"/>
</dbReference>
<accession>A0A9D4L1K1</accession>
<proteinExistence type="predicted"/>
<keyword evidence="2" id="KW-1185">Reference proteome</keyword>